<gene>
    <name evidence="2" type="ORF">ACJDU8_01640</name>
</gene>
<dbReference type="Proteomes" id="UP001623660">
    <property type="component" value="Unassembled WGS sequence"/>
</dbReference>
<dbReference type="RefSeq" id="WP_406790406.1">
    <property type="nucleotide sequence ID" value="NZ_JBJHZX010000002.1"/>
</dbReference>
<name>A0ABW8SE34_9CLOT</name>
<feature type="transmembrane region" description="Helical" evidence="1">
    <location>
        <begin position="20"/>
        <end position="40"/>
    </location>
</feature>
<evidence type="ECO:0008006" key="4">
    <source>
        <dbReference type="Google" id="ProtNLM"/>
    </source>
</evidence>
<sequence>MRGELAATMNIHKTNEIDLGIILIIILSVCLVLVLVFGHIKDKKDSERLAIEASRYTAAALENAVVTIIDNDGTNEFLTNVKPILDKKE</sequence>
<comment type="caution">
    <text evidence="2">The sequence shown here is derived from an EMBL/GenBank/DDBJ whole genome shotgun (WGS) entry which is preliminary data.</text>
</comment>
<keyword evidence="1" id="KW-1133">Transmembrane helix</keyword>
<evidence type="ECO:0000313" key="2">
    <source>
        <dbReference type="EMBL" id="MFL0194284.1"/>
    </source>
</evidence>
<proteinExistence type="predicted"/>
<protein>
    <recommendedName>
        <fullName evidence="4">Flp pilus-assembly TadG-like N-terminal domain-containing protein</fullName>
    </recommendedName>
</protein>
<organism evidence="2 3">
    <name type="scientific">Candidatus Clostridium eludens</name>
    <dbReference type="NCBI Taxonomy" id="3381663"/>
    <lineage>
        <taxon>Bacteria</taxon>
        <taxon>Bacillati</taxon>
        <taxon>Bacillota</taxon>
        <taxon>Clostridia</taxon>
        <taxon>Eubacteriales</taxon>
        <taxon>Clostridiaceae</taxon>
        <taxon>Clostridium</taxon>
    </lineage>
</organism>
<accession>A0ABW8SE34</accession>
<dbReference type="EMBL" id="JBJHZX010000002">
    <property type="protein sequence ID" value="MFL0194284.1"/>
    <property type="molecule type" value="Genomic_DNA"/>
</dbReference>
<keyword evidence="3" id="KW-1185">Reference proteome</keyword>
<evidence type="ECO:0000313" key="3">
    <source>
        <dbReference type="Proteomes" id="UP001623660"/>
    </source>
</evidence>
<keyword evidence="1" id="KW-0472">Membrane</keyword>
<evidence type="ECO:0000256" key="1">
    <source>
        <dbReference type="SAM" id="Phobius"/>
    </source>
</evidence>
<reference evidence="2 3" key="1">
    <citation type="submission" date="2024-11" db="EMBL/GenBank/DDBJ databases">
        <authorList>
            <person name="Heng Y.C."/>
            <person name="Lim A.C.H."/>
            <person name="Lee J.K.Y."/>
            <person name="Kittelmann S."/>
        </authorList>
    </citation>
    <scope>NUCLEOTIDE SEQUENCE [LARGE SCALE GENOMIC DNA]</scope>
    <source>
        <strain evidence="2 3">WILCCON 0269</strain>
    </source>
</reference>
<keyword evidence="1" id="KW-0812">Transmembrane</keyword>